<feature type="domain" description="DUF5681" evidence="2">
    <location>
        <begin position="47"/>
        <end position="121"/>
    </location>
</feature>
<dbReference type="RefSeq" id="WP_111419360.1">
    <property type="nucleotide sequence ID" value="NZ_NPEX01000070.1"/>
</dbReference>
<proteinExistence type="predicted"/>
<evidence type="ECO:0000313" key="4">
    <source>
        <dbReference type="Proteomes" id="UP000249130"/>
    </source>
</evidence>
<dbReference type="InterPro" id="IPR043736">
    <property type="entry name" value="DUF5681"/>
</dbReference>
<dbReference type="AlphaFoldDB" id="A0A327L1S6"/>
<dbReference type="Pfam" id="PF18932">
    <property type="entry name" value="DUF5681"/>
    <property type="match status" value="1"/>
</dbReference>
<protein>
    <recommendedName>
        <fullName evidence="2">DUF5681 domain-containing protein</fullName>
    </recommendedName>
</protein>
<feature type="region of interest" description="Disordered" evidence="1">
    <location>
        <begin position="41"/>
        <end position="63"/>
    </location>
</feature>
<feature type="region of interest" description="Disordered" evidence="1">
    <location>
        <begin position="148"/>
        <end position="175"/>
    </location>
</feature>
<feature type="compositionally biased region" description="Basic and acidic residues" evidence="1">
    <location>
        <begin position="9"/>
        <end position="25"/>
    </location>
</feature>
<name>A0A327L1S6_9BRAD</name>
<feature type="compositionally biased region" description="Acidic residues" evidence="1">
    <location>
        <begin position="154"/>
        <end position="169"/>
    </location>
</feature>
<dbReference type="Proteomes" id="UP000249130">
    <property type="component" value="Unassembled WGS sequence"/>
</dbReference>
<gene>
    <name evidence="3" type="ORF">CH341_12450</name>
</gene>
<feature type="region of interest" description="Disordered" evidence="1">
    <location>
        <begin position="1"/>
        <end position="25"/>
    </location>
</feature>
<reference evidence="3 4" key="1">
    <citation type="submission" date="2017-07" db="EMBL/GenBank/DDBJ databases">
        <title>Draft Genome Sequences of Select Purple Nonsulfur Bacteria.</title>
        <authorList>
            <person name="Lasarre B."/>
            <person name="Mckinlay J.B."/>
        </authorList>
    </citation>
    <scope>NUCLEOTIDE SEQUENCE [LARGE SCALE GENOMIC DNA]</scope>
    <source>
        <strain evidence="3 4">DSM 5909</strain>
    </source>
</reference>
<keyword evidence="4" id="KW-1185">Reference proteome</keyword>
<dbReference type="EMBL" id="NPEX01000070">
    <property type="protein sequence ID" value="RAI43793.1"/>
    <property type="molecule type" value="Genomic_DNA"/>
</dbReference>
<organism evidence="3 4">
    <name type="scientific">Rhodoplanes roseus</name>
    <dbReference type="NCBI Taxonomy" id="29409"/>
    <lineage>
        <taxon>Bacteria</taxon>
        <taxon>Pseudomonadati</taxon>
        <taxon>Pseudomonadota</taxon>
        <taxon>Alphaproteobacteria</taxon>
        <taxon>Hyphomicrobiales</taxon>
        <taxon>Nitrobacteraceae</taxon>
        <taxon>Rhodoplanes</taxon>
    </lineage>
</organism>
<evidence type="ECO:0000259" key="2">
    <source>
        <dbReference type="Pfam" id="PF18932"/>
    </source>
</evidence>
<comment type="caution">
    <text evidence="3">The sequence shown here is derived from an EMBL/GenBank/DDBJ whole genome shotgun (WGS) entry which is preliminary data.</text>
</comment>
<dbReference type="OrthoDB" id="2086138at2"/>
<accession>A0A327L1S6</accession>
<evidence type="ECO:0000256" key="1">
    <source>
        <dbReference type="SAM" id="MobiDB-lite"/>
    </source>
</evidence>
<evidence type="ECO:0000313" key="3">
    <source>
        <dbReference type="EMBL" id="RAI43793.1"/>
    </source>
</evidence>
<sequence length="175" mass="19412">MSNNKKKTRESLDLKRRLKDATSDERASLLDGLPYEVGFGKPPLGARFKPGQSGNRRGRPPKSKDLATILREELEAQIVVNHNGKRHKLTKWQVAVRQQVNKAVADKDLKAFMCLAELARHTRQLEAAPAQQAAPIDDRDLAAVAELRRLYEESAPDPEDAPDADDGNGEPEPMA</sequence>